<dbReference type="InterPro" id="IPR011852">
    <property type="entry name" value="TRAP_TAXI"/>
</dbReference>
<dbReference type="GO" id="GO:0042918">
    <property type="term" value="P:alkanesulfonate transmembrane transport"/>
    <property type="evidence" value="ECO:0007669"/>
    <property type="project" value="TreeGrafter"/>
</dbReference>
<dbReference type="EMBL" id="MASR01000001">
    <property type="protein sequence ID" value="OFE14118.1"/>
    <property type="molecule type" value="Genomic_DNA"/>
</dbReference>
<protein>
    <submittedName>
        <fullName evidence="5">C4-dicarboxylate ABC transporter</fullName>
    </submittedName>
</protein>
<feature type="chain" id="PRO_5009212254" evidence="4">
    <location>
        <begin position="19"/>
        <end position="380"/>
    </location>
</feature>
<evidence type="ECO:0000256" key="2">
    <source>
        <dbReference type="ARBA" id="ARBA00010742"/>
    </source>
</evidence>
<proteinExistence type="inferred from homology"/>
<dbReference type="NCBIfam" id="TIGR02122">
    <property type="entry name" value="TRAP_TAXI"/>
    <property type="match status" value="1"/>
</dbReference>
<gene>
    <name evidence="5" type="ORF">PHACT_11610</name>
</gene>
<feature type="signal peptide" evidence="4">
    <location>
        <begin position="1"/>
        <end position="18"/>
    </location>
</feature>
<sequence>MASATLAVAMCLSGSAFGQSEQPELPRQMAWTAYNLGTTGYNQAVAIGAMLRDRYNITLRVIPGQNDVSRLLPLDTGRVQFSANGVATYFAQEGMFQFADPQWGPKPLRLLMSSNGLSNQAVAVAADTGVTSFAELRGRRVPYVRAAPALNVSMEAYLACGGLTWDDVERVDFPGYEAMWEGVINGDVDAAFGTTVSGPTRRLEASPRGIRWLPAPHDDEACWQRMLAIGPYFNQYNATRGAGISDDEPHQAGTYPYPILIALESQDEATVYWMTRVINENFDDFKNADPGAIGWALESQVFNWVVPYHEGAVRYWREIGAWTDEYEAHNQSLIRRQAVLADAWAEVEGEGIDDRDAFMTRWQQLRAERLQEAGFDPVWH</sequence>
<dbReference type="AlphaFoldDB" id="A0A1E8CNT7"/>
<comment type="caution">
    <text evidence="5">The sequence shown here is derived from an EMBL/GenBank/DDBJ whole genome shotgun (WGS) entry which is preliminary data.</text>
</comment>
<name>A0A1E8CNT7_9GAMM</name>
<comment type="subcellular location">
    <subcellularLocation>
        <location evidence="1">Periplasm</location>
    </subcellularLocation>
</comment>
<evidence type="ECO:0000313" key="5">
    <source>
        <dbReference type="EMBL" id="OFE14118.1"/>
    </source>
</evidence>
<dbReference type="Proteomes" id="UP000175669">
    <property type="component" value="Unassembled WGS sequence"/>
</dbReference>
<evidence type="ECO:0000256" key="3">
    <source>
        <dbReference type="ARBA" id="ARBA00022729"/>
    </source>
</evidence>
<evidence type="ECO:0000256" key="1">
    <source>
        <dbReference type="ARBA" id="ARBA00004418"/>
    </source>
</evidence>
<accession>A0A1E8CNT7</accession>
<keyword evidence="6" id="KW-1185">Reference proteome</keyword>
<evidence type="ECO:0000256" key="4">
    <source>
        <dbReference type="SAM" id="SignalP"/>
    </source>
</evidence>
<dbReference type="SUPFAM" id="SSF53850">
    <property type="entry name" value="Periplasmic binding protein-like II"/>
    <property type="match status" value="1"/>
</dbReference>
<dbReference type="Pfam" id="PF16868">
    <property type="entry name" value="NMT1_3"/>
    <property type="match status" value="1"/>
</dbReference>
<keyword evidence="3 4" id="KW-0732">Signal</keyword>
<organism evidence="5 6">
    <name type="scientific">Pseudohongiella acticola</name>
    <dbReference type="NCBI Taxonomy" id="1524254"/>
    <lineage>
        <taxon>Bacteria</taxon>
        <taxon>Pseudomonadati</taxon>
        <taxon>Pseudomonadota</taxon>
        <taxon>Gammaproteobacteria</taxon>
        <taxon>Pseudomonadales</taxon>
        <taxon>Pseudohongiellaceae</taxon>
        <taxon>Pseudohongiella</taxon>
    </lineage>
</organism>
<dbReference type="Gene3D" id="3.40.190.10">
    <property type="entry name" value="Periplasmic binding protein-like II"/>
    <property type="match status" value="2"/>
</dbReference>
<dbReference type="GO" id="GO:0042597">
    <property type="term" value="C:periplasmic space"/>
    <property type="evidence" value="ECO:0007669"/>
    <property type="project" value="UniProtKB-SubCell"/>
</dbReference>
<dbReference type="OrthoDB" id="9780180at2"/>
<evidence type="ECO:0000313" key="6">
    <source>
        <dbReference type="Proteomes" id="UP000175669"/>
    </source>
</evidence>
<comment type="similarity">
    <text evidence="2">Belongs to the bacterial solute-binding protein SsuA/TauA family.</text>
</comment>
<dbReference type="PANTHER" id="PTHR30024">
    <property type="entry name" value="ALIPHATIC SULFONATES-BINDING PROTEIN-RELATED"/>
    <property type="match status" value="1"/>
</dbReference>
<reference evidence="6" key="1">
    <citation type="submission" date="2016-07" db="EMBL/GenBank/DDBJ databases">
        <authorList>
            <person name="Florea S."/>
            <person name="Webb J.S."/>
            <person name="Jaromczyk J."/>
            <person name="Schardl C.L."/>
        </authorList>
    </citation>
    <scope>NUCLEOTIDE SEQUENCE [LARGE SCALE GENOMIC DNA]</scope>
    <source>
        <strain evidence="6">KCTC 42131</strain>
    </source>
</reference>
<dbReference type="STRING" id="1524254.PHACT_11610"/>
<dbReference type="PANTHER" id="PTHR30024:SF47">
    <property type="entry name" value="TAURINE-BINDING PERIPLASMIC PROTEIN"/>
    <property type="match status" value="1"/>
</dbReference>